<gene>
    <name evidence="7" type="ORF">MRM75_06790</name>
</gene>
<dbReference type="EMBL" id="CP095353">
    <property type="protein sequence ID" value="XAG70663.1"/>
    <property type="molecule type" value="Genomic_DNA"/>
</dbReference>
<evidence type="ECO:0000256" key="2">
    <source>
        <dbReference type="ARBA" id="ARBA00008728"/>
    </source>
</evidence>
<evidence type="ECO:0000313" key="7">
    <source>
        <dbReference type="EMBL" id="XAG70663.1"/>
    </source>
</evidence>
<proteinExistence type="inferred from homology"/>
<feature type="signal peptide" evidence="6">
    <location>
        <begin position="1"/>
        <end position="23"/>
    </location>
</feature>
<comment type="similarity">
    <text evidence="2">Belongs to the nucleoside-specific channel-forming outer membrane porin (Tsx) (TC 1.B.10) family.</text>
</comment>
<keyword evidence="4" id="KW-0472">Membrane</keyword>
<dbReference type="GO" id="GO:0005337">
    <property type="term" value="F:nucleoside transmembrane transporter activity"/>
    <property type="evidence" value="ECO:0007669"/>
    <property type="project" value="InterPro"/>
</dbReference>
<dbReference type="InterPro" id="IPR018013">
    <property type="entry name" value="Channel_Tsx-like"/>
</dbReference>
<protein>
    <submittedName>
        <fullName evidence="7">Outer membrane protein OmpK</fullName>
    </submittedName>
</protein>
<evidence type="ECO:0000256" key="6">
    <source>
        <dbReference type="SAM" id="SignalP"/>
    </source>
</evidence>
<keyword evidence="5" id="KW-0998">Cell outer membrane</keyword>
<accession>A0AAU6UBX7</accession>
<dbReference type="Gene3D" id="2.40.230.20">
    <property type="entry name" value="Nucleoside-specific channel-forming protein, Tsx-like"/>
    <property type="match status" value="1"/>
</dbReference>
<dbReference type="SUPFAM" id="SSF111364">
    <property type="entry name" value="Tsx-like channel"/>
    <property type="match status" value="1"/>
</dbReference>
<dbReference type="InterPro" id="IPR003055">
    <property type="entry name" value="Channel_Tsx"/>
</dbReference>
<dbReference type="Pfam" id="PF03502">
    <property type="entry name" value="Channel_Tsx"/>
    <property type="match status" value="1"/>
</dbReference>
<evidence type="ECO:0000256" key="1">
    <source>
        <dbReference type="ARBA" id="ARBA00004442"/>
    </source>
</evidence>
<evidence type="ECO:0000256" key="5">
    <source>
        <dbReference type="ARBA" id="ARBA00023237"/>
    </source>
</evidence>
<comment type="subcellular location">
    <subcellularLocation>
        <location evidence="1">Cell outer membrane</location>
    </subcellularLocation>
</comment>
<organism evidence="7">
    <name type="scientific">bacterium 19CA06SA08-2</name>
    <dbReference type="NCBI Taxonomy" id="2920658"/>
    <lineage>
        <taxon>Bacteria</taxon>
    </lineage>
</organism>
<dbReference type="AlphaFoldDB" id="A0AAU6UBX7"/>
<name>A0AAU6UBX7_UNCXX</name>
<reference evidence="7" key="1">
    <citation type="submission" date="2022-03" db="EMBL/GenBank/DDBJ databases">
        <title>Sea Food Isolates.</title>
        <authorList>
            <person name="Li c."/>
        </authorList>
    </citation>
    <scope>NUCLEOTIDE SEQUENCE</scope>
    <source>
        <strain evidence="7">19CA06SA08-2</strain>
    </source>
</reference>
<sequence length="282" mass="32308">MAKFTKTLIAAGLLAAATTPAFAADYSGDIHKNDYKWMQFNVMHTIDQRPFTTADEDYNDTYFEMEFGGRSGLFDLYGYVDVFDIFDSRHSDKHNGQNLFMKFAPRMSLDALTGKDLSFGPVQEVYIASLNNIGDKQMENMIGLGADVQVPWFGKVGMNLYARHSTENQFFTEEEGDWNGYWFAMNWFKPFYTFSNGSFVSYQGYLDYAFDMDTHNRADRTSDNLATFHGIYWHSDRYAVGYGLKYFMDAYGTKDGSTGDFPGATPWKSSGFSHYFSVTYKF</sequence>
<evidence type="ECO:0000256" key="4">
    <source>
        <dbReference type="ARBA" id="ARBA00023136"/>
    </source>
</evidence>
<keyword evidence="3 6" id="KW-0732">Signal</keyword>
<feature type="chain" id="PRO_5043851171" evidence="6">
    <location>
        <begin position="24"/>
        <end position="282"/>
    </location>
</feature>
<dbReference type="InterPro" id="IPR036777">
    <property type="entry name" value="Channel_Tsx-like_sf"/>
</dbReference>
<evidence type="ECO:0000256" key="3">
    <source>
        <dbReference type="ARBA" id="ARBA00022729"/>
    </source>
</evidence>
<dbReference type="GO" id="GO:0009279">
    <property type="term" value="C:cell outer membrane"/>
    <property type="evidence" value="ECO:0007669"/>
    <property type="project" value="UniProtKB-SubCell"/>
</dbReference>
<dbReference type="PRINTS" id="PR01277">
    <property type="entry name" value="CHANNELTSX"/>
</dbReference>